<dbReference type="InParanoid" id="A0D1B9"/>
<name>A0D1B9_PARTE</name>
<protein>
    <recommendedName>
        <fullName evidence="3">Transmembrane protein</fullName>
    </recommendedName>
</protein>
<evidence type="ECO:0008006" key="3">
    <source>
        <dbReference type="Google" id="ProtNLM"/>
    </source>
</evidence>
<evidence type="ECO:0000313" key="1">
    <source>
        <dbReference type="EMBL" id="CAK76836.1"/>
    </source>
</evidence>
<dbReference type="RefSeq" id="XP_001444233.1">
    <property type="nucleotide sequence ID" value="XM_001444196.1"/>
</dbReference>
<dbReference type="KEGG" id="ptm:GSPATT00012360001"/>
<organism evidence="1 2">
    <name type="scientific">Paramecium tetraurelia</name>
    <dbReference type="NCBI Taxonomy" id="5888"/>
    <lineage>
        <taxon>Eukaryota</taxon>
        <taxon>Sar</taxon>
        <taxon>Alveolata</taxon>
        <taxon>Ciliophora</taxon>
        <taxon>Intramacronucleata</taxon>
        <taxon>Oligohymenophorea</taxon>
        <taxon>Peniculida</taxon>
        <taxon>Parameciidae</taxon>
        <taxon>Paramecium</taxon>
    </lineage>
</organism>
<reference evidence="1 2" key="1">
    <citation type="journal article" date="2006" name="Nature">
        <title>Global trends of whole-genome duplications revealed by the ciliate Paramecium tetraurelia.</title>
        <authorList>
            <consortium name="Genoscope"/>
            <person name="Aury J.-M."/>
            <person name="Jaillon O."/>
            <person name="Duret L."/>
            <person name="Noel B."/>
            <person name="Jubin C."/>
            <person name="Porcel B.M."/>
            <person name="Segurens B."/>
            <person name="Daubin V."/>
            <person name="Anthouard V."/>
            <person name="Aiach N."/>
            <person name="Arnaiz O."/>
            <person name="Billaut A."/>
            <person name="Beisson J."/>
            <person name="Blanc I."/>
            <person name="Bouhouche K."/>
            <person name="Camara F."/>
            <person name="Duharcourt S."/>
            <person name="Guigo R."/>
            <person name="Gogendeau D."/>
            <person name="Katinka M."/>
            <person name="Keller A.-M."/>
            <person name="Kissmehl R."/>
            <person name="Klotz C."/>
            <person name="Koll F."/>
            <person name="Le Moue A."/>
            <person name="Lepere C."/>
            <person name="Malinsky S."/>
            <person name="Nowacki M."/>
            <person name="Nowak J.K."/>
            <person name="Plattner H."/>
            <person name="Poulain J."/>
            <person name="Ruiz F."/>
            <person name="Serrano V."/>
            <person name="Zagulski M."/>
            <person name="Dessen P."/>
            <person name="Betermier M."/>
            <person name="Weissenbach J."/>
            <person name="Scarpelli C."/>
            <person name="Schachter V."/>
            <person name="Sperling L."/>
            <person name="Meyer E."/>
            <person name="Cohen J."/>
            <person name="Wincker P."/>
        </authorList>
    </citation>
    <scope>NUCLEOTIDE SEQUENCE [LARGE SCALE GENOMIC DNA]</scope>
    <source>
        <strain evidence="1 2">Stock d4-2</strain>
    </source>
</reference>
<evidence type="ECO:0000313" key="2">
    <source>
        <dbReference type="Proteomes" id="UP000000600"/>
    </source>
</evidence>
<sequence>MTKKIKKQYLSLQILVQANFSKGENDSQKLSCKYYRSFERDIIIYWNNLLQEHQYISKIFNKQTVKLEFLGYTFKEFYDKFNIDNGISQSLNILDILCSFIYVTMYNIYQLIQIHYLLIQQISNSGLKKVQFIQFNNSHKFFVEIKFFIFLSSIS</sequence>
<gene>
    <name evidence="1" type="ORF">GSPATT00012360001</name>
</gene>
<dbReference type="EMBL" id="CT868252">
    <property type="protein sequence ID" value="CAK76836.1"/>
    <property type="molecule type" value="Genomic_DNA"/>
</dbReference>
<dbReference type="HOGENOM" id="CLU_1698934_0_0_1"/>
<dbReference type="GeneID" id="5030018"/>
<dbReference type="Proteomes" id="UP000000600">
    <property type="component" value="Unassembled WGS sequence"/>
</dbReference>
<proteinExistence type="predicted"/>
<accession>A0D1B9</accession>
<dbReference type="AlphaFoldDB" id="A0D1B9"/>
<keyword evidence="2" id="KW-1185">Reference proteome</keyword>